<dbReference type="Proteomes" id="UP001190700">
    <property type="component" value="Unassembled WGS sequence"/>
</dbReference>
<name>A0AAE0KT78_9CHLO</name>
<sequence>MDQQTREVAVAMKHIENELLNLRCPHCTRVFKDWLGCAAVCCSHDRGGCKGYFCGWCLKPCRGQKDAHDHAGACRQTPTGDKVGLFPSDQTIMIAQEMLKRKRVDKYLQSLSSDIRQELEPKIARHFSK</sequence>
<accession>A0AAE0KT78</accession>
<proteinExistence type="predicted"/>
<comment type="caution">
    <text evidence="1">The sequence shown here is derived from an EMBL/GenBank/DDBJ whole genome shotgun (WGS) entry which is preliminary data.</text>
</comment>
<organism evidence="1 2">
    <name type="scientific">Cymbomonas tetramitiformis</name>
    <dbReference type="NCBI Taxonomy" id="36881"/>
    <lineage>
        <taxon>Eukaryota</taxon>
        <taxon>Viridiplantae</taxon>
        <taxon>Chlorophyta</taxon>
        <taxon>Pyramimonadophyceae</taxon>
        <taxon>Pyramimonadales</taxon>
        <taxon>Pyramimonadaceae</taxon>
        <taxon>Cymbomonas</taxon>
    </lineage>
</organism>
<reference evidence="1 2" key="1">
    <citation type="journal article" date="2015" name="Genome Biol. Evol.">
        <title>Comparative Genomics of a Bacterivorous Green Alga Reveals Evolutionary Causalities and Consequences of Phago-Mixotrophic Mode of Nutrition.</title>
        <authorList>
            <person name="Burns J.A."/>
            <person name="Paasch A."/>
            <person name="Narechania A."/>
            <person name="Kim E."/>
        </authorList>
    </citation>
    <scope>NUCLEOTIDE SEQUENCE [LARGE SCALE GENOMIC DNA]</scope>
    <source>
        <strain evidence="1 2">PLY_AMNH</strain>
    </source>
</reference>
<evidence type="ECO:0000313" key="1">
    <source>
        <dbReference type="EMBL" id="KAK3259640.1"/>
    </source>
</evidence>
<dbReference type="EMBL" id="LGRX02018588">
    <property type="protein sequence ID" value="KAK3259640.1"/>
    <property type="molecule type" value="Genomic_DNA"/>
</dbReference>
<evidence type="ECO:0000313" key="2">
    <source>
        <dbReference type="Proteomes" id="UP001190700"/>
    </source>
</evidence>
<keyword evidence="2" id="KW-1185">Reference proteome</keyword>
<protein>
    <submittedName>
        <fullName evidence="1">Uncharacterized protein</fullName>
    </submittedName>
</protein>
<gene>
    <name evidence="1" type="ORF">CYMTET_31368</name>
</gene>
<dbReference type="AlphaFoldDB" id="A0AAE0KT78"/>